<dbReference type="EC" id="4.3.1.18" evidence="4"/>
<dbReference type="GO" id="GO:0009097">
    <property type="term" value="P:isoleucine biosynthetic process"/>
    <property type="evidence" value="ECO:0007669"/>
    <property type="project" value="TreeGrafter"/>
</dbReference>
<dbReference type="PANTHER" id="PTHR48078">
    <property type="entry name" value="THREONINE DEHYDRATASE, MITOCHONDRIAL-RELATED"/>
    <property type="match status" value="1"/>
</dbReference>
<keyword evidence="2 4" id="KW-0663">Pyridoxal phosphate</keyword>
<protein>
    <recommendedName>
        <fullName evidence="4">Probable D-serine dehydratase</fullName>
        <ecNumber evidence="4">4.3.1.18</ecNumber>
    </recommendedName>
    <alternativeName>
        <fullName evidence="4">D-serine deaminase</fullName>
        <shortName evidence="4">DSD</shortName>
    </alternativeName>
</protein>
<dbReference type="HAMAP" id="MF_01030">
    <property type="entry name" value="D_Ser_dehydrat"/>
    <property type="match status" value="1"/>
</dbReference>
<evidence type="ECO:0000313" key="7">
    <source>
        <dbReference type="Proteomes" id="UP000537592"/>
    </source>
</evidence>
<dbReference type="GO" id="GO:0030170">
    <property type="term" value="F:pyridoxal phosphate binding"/>
    <property type="evidence" value="ECO:0007669"/>
    <property type="project" value="InterPro"/>
</dbReference>
<comment type="caution">
    <text evidence="6">The sequence shown here is derived from an EMBL/GenBank/DDBJ whole genome shotgun (WGS) entry which is preliminary data.</text>
</comment>
<accession>A0A7W5Z4Q5</accession>
<keyword evidence="3 4" id="KW-0456">Lyase</keyword>
<dbReference type="NCBIfam" id="NF002823">
    <property type="entry name" value="PRK02991.1"/>
    <property type="match status" value="1"/>
</dbReference>
<reference evidence="6 7" key="1">
    <citation type="submission" date="2020-08" db="EMBL/GenBank/DDBJ databases">
        <title>Genomic Encyclopedia of Type Strains, Phase IV (KMG-IV): sequencing the most valuable type-strain genomes for metagenomic binning, comparative biology and taxonomic classification.</title>
        <authorList>
            <person name="Goeker M."/>
        </authorList>
    </citation>
    <scope>NUCLEOTIDE SEQUENCE [LARGE SCALE GENOMIC DNA]</scope>
    <source>
        <strain evidence="6 7">DSM 28760</strain>
    </source>
</reference>
<dbReference type="RefSeq" id="WP_210281629.1">
    <property type="nucleotide sequence ID" value="NZ_JACICC010000004.1"/>
</dbReference>
<evidence type="ECO:0000256" key="3">
    <source>
        <dbReference type="ARBA" id="ARBA00023239"/>
    </source>
</evidence>
<feature type="modified residue" description="N6-(pyridoxal phosphate)lysine" evidence="4">
    <location>
        <position position="100"/>
    </location>
</feature>
<dbReference type="AlphaFoldDB" id="A0A7W5Z4Q5"/>
<dbReference type="PANTHER" id="PTHR48078:SF9">
    <property type="entry name" value="D-SERINE DEHYDRATASE"/>
    <property type="match status" value="1"/>
</dbReference>
<proteinExistence type="inferred from homology"/>
<dbReference type="InterPro" id="IPR011780">
    <property type="entry name" value="D_Ser_am_lyase"/>
</dbReference>
<evidence type="ECO:0000313" key="6">
    <source>
        <dbReference type="EMBL" id="MBB3809954.1"/>
    </source>
</evidence>
<dbReference type="Gene3D" id="3.40.50.1100">
    <property type="match status" value="2"/>
</dbReference>
<sequence length="428" mass="45712">MTSLATASRARLWLNPALRASASRQPDPDFGVDAISEAQQRFARFAPLLANLFPELGAEGRIESPLLPLSDDERHALYGDLPGNFYIKADHALPIAGSIKARGGIHEVLELAEKVAGEHNLLDTGDYTTLASDAARAVFSQYSISVGSTGNLGMSIGIMASALGFTARVHMSSDAKEWKKARLRARGVEVIEHAGDYAAAVASGRDSAANDPKAFFVDDENSRSLFLGYAAAIYHLQEQLRQADIEVGPHAPLFAYLPCGVGGAPAGIASSLKAAFGDDAHCFFVEPVAAACFLTRMQHPSRPGISVYDVGLDKRTDADGLAVPAASELAYEQMRNVLSGVLTVEDETLFADVYRVHQSMGIRLEPSAAAAISGPRMLLSTTEGQRYLRTHGLDGDVAQATHLLWTTGGLFVPDDAFEGFLERGRQAV</sequence>
<comment type="catalytic activity">
    <reaction evidence="4">
        <text>D-serine = pyruvate + NH4(+)</text>
        <dbReference type="Rhea" id="RHEA:13977"/>
        <dbReference type="ChEBI" id="CHEBI:15361"/>
        <dbReference type="ChEBI" id="CHEBI:28938"/>
        <dbReference type="ChEBI" id="CHEBI:35247"/>
        <dbReference type="EC" id="4.3.1.18"/>
    </reaction>
</comment>
<organism evidence="6 7">
    <name type="scientific">Pseudochelatococcus contaminans</name>
    <dbReference type="NCBI Taxonomy" id="1538103"/>
    <lineage>
        <taxon>Bacteria</taxon>
        <taxon>Pseudomonadati</taxon>
        <taxon>Pseudomonadota</taxon>
        <taxon>Alphaproteobacteria</taxon>
        <taxon>Hyphomicrobiales</taxon>
        <taxon>Chelatococcaceae</taxon>
        <taxon>Pseudochelatococcus</taxon>
    </lineage>
</organism>
<dbReference type="NCBIfam" id="TIGR02035">
    <property type="entry name" value="D_Ser_am_lyase"/>
    <property type="match status" value="1"/>
</dbReference>
<dbReference type="Proteomes" id="UP000537592">
    <property type="component" value="Unassembled WGS sequence"/>
</dbReference>
<dbReference type="EMBL" id="JACICC010000004">
    <property type="protein sequence ID" value="MBB3809954.1"/>
    <property type="molecule type" value="Genomic_DNA"/>
</dbReference>
<name>A0A7W5Z4Q5_9HYPH</name>
<dbReference type="SUPFAM" id="SSF53686">
    <property type="entry name" value="Tryptophan synthase beta subunit-like PLP-dependent enzymes"/>
    <property type="match status" value="1"/>
</dbReference>
<dbReference type="GO" id="GO:0036088">
    <property type="term" value="P:D-serine catabolic process"/>
    <property type="evidence" value="ECO:0007669"/>
    <property type="project" value="TreeGrafter"/>
</dbReference>
<dbReference type="InterPro" id="IPR036052">
    <property type="entry name" value="TrpB-like_PALP_sf"/>
</dbReference>
<dbReference type="Pfam" id="PF00291">
    <property type="entry name" value="PALP"/>
    <property type="match status" value="1"/>
</dbReference>
<dbReference type="GO" id="GO:0008721">
    <property type="term" value="F:D-serine ammonia-lyase activity"/>
    <property type="evidence" value="ECO:0007669"/>
    <property type="project" value="UniProtKB-EC"/>
</dbReference>
<dbReference type="InterPro" id="IPR050147">
    <property type="entry name" value="Ser/Thr_Dehydratase"/>
</dbReference>
<dbReference type="InterPro" id="IPR001926">
    <property type="entry name" value="TrpB-like_PALP"/>
</dbReference>
<feature type="domain" description="Tryptophan synthase beta chain-like PALP" evidence="5">
    <location>
        <begin position="77"/>
        <end position="375"/>
    </location>
</feature>
<gene>
    <name evidence="4" type="primary">dsdA</name>
    <name evidence="6" type="ORF">FHS81_002042</name>
</gene>
<evidence type="ECO:0000256" key="2">
    <source>
        <dbReference type="ARBA" id="ARBA00022898"/>
    </source>
</evidence>
<keyword evidence="7" id="KW-1185">Reference proteome</keyword>
<evidence type="ECO:0000256" key="1">
    <source>
        <dbReference type="ARBA" id="ARBA00001933"/>
    </source>
</evidence>
<dbReference type="GO" id="GO:0016836">
    <property type="term" value="F:hydro-lyase activity"/>
    <property type="evidence" value="ECO:0007669"/>
    <property type="project" value="UniProtKB-UniRule"/>
</dbReference>
<evidence type="ECO:0000256" key="4">
    <source>
        <dbReference type="HAMAP-Rule" id="MF_01030"/>
    </source>
</evidence>
<evidence type="ECO:0000259" key="5">
    <source>
        <dbReference type="Pfam" id="PF00291"/>
    </source>
</evidence>
<comment type="similarity">
    <text evidence="4">Belongs to the serine/threonine dehydratase family. DsdA subfamily.</text>
</comment>
<comment type="cofactor">
    <cofactor evidence="1 4">
        <name>pyridoxal 5'-phosphate</name>
        <dbReference type="ChEBI" id="CHEBI:597326"/>
    </cofactor>
</comment>